<dbReference type="Pfam" id="PF07943">
    <property type="entry name" value="PBP5_C"/>
    <property type="match status" value="1"/>
</dbReference>
<dbReference type="EC" id="3.4.16.4" evidence="4"/>
<evidence type="ECO:0000256" key="10">
    <source>
        <dbReference type="ARBA" id="ARBA00022984"/>
    </source>
</evidence>
<comment type="catalytic activity">
    <reaction evidence="12">
        <text>Preferential cleavage: (Ac)2-L-Lys-D-Ala-|-D-Ala. Also transpeptidation of peptidyl-alanyl moieties that are N-acyl substituents of D-alanine.</text>
        <dbReference type="EC" id="3.4.16.4"/>
    </reaction>
</comment>
<evidence type="ECO:0000256" key="3">
    <source>
        <dbReference type="ARBA" id="ARBA00007164"/>
    </source>
</evidence>
<dbReference type="Pfam" id="PF00768">
    <property type="entry name" value="Peptidase_S11"/>
    <property type="match status" value="1"/>
</dbReference>
<proteinExistence type="inferred from homology"/>
<feature type="domain" description="Peptidase S11 D-Ala-D-Ala carboxypeptidase A C-terminal" evidence="15">
    <location>
        <begin position="279"/>
        <end position="370"/>
    </location>
</feature>
<accession>A0ABV7A5A3</accession>
<evidence type="ECO:0000256" key="1">
    <source>
        <dbReference type="ARBA" id="ARBA00003217"/>
    </source>
</evidence>
<evidence type="ECO:0000256" key="4">
    <source>
        <dbReference type="ARBA" id="ARBA00012448"/>
    </source>
</evidence>
<evidence type="ECO:0000256" key="5">
    <source>
        <dbReference type="ARBA" id="ARBA00022645"/>
    </source>
</evidence>
<sequence length="388" mass="43113">MKKSALFTTILFFALTWAYPANAEESEQETDLAEEAKSAVLMERDTGEVMVDKNAHEQLPPASMTKVMTLLLIMEELEYGGLDLEEMVRVSDKAASMGGSQIFLEAGEEMAVKDLLKGIAVASGNDASVALAERIAGSEEAFVKKMNEKAAELGLENTHFQNTTGLPADDHYSTAYDMAIMAKELLKYESITDYTSIYEDYLRKGEDNEFWLVNTNKLVRFYPGVDGLKTGFTNEAKYCLTATAKKNDMRVIAVVMGADTPKERNSAVSGLLDYAFNHYETTKLFDKGDSITSLNLLKAENDHINVITSQSISTLHEKGQAPEDIKTKVKIDENITLPLKKGDQVGTLIIENENELLSETELIVESDVDNAGYLTLWKRAWEKLTKHN</sequence>
<comment type="pathway">
    <text evidence="2">Cell wall biogenesis; peptidoglycan biosynthesis.</text>
</comment>
<keyword evidence="5 16" id="KW-0121">Carboxypeptidase</keyword>
<evidence type="ECO:0000256" key="6">
    <source>
        <dbReference type="ARBA" id="ARBA00022670"/>
    </source>
</evidence>
<gene>
    <name evidence="16" type="ORF">ACFODW_07885</name>
</gene>
<dbReference type="SUPFAM" id="SSF69189">
    <property type="entry name" value="Penicillin-binding protein associated domain"/>
    <property type="match status" value="1"/>
</dbReference>
<evidence type="ECO:0000256" key="14">
    <source>
        <dbReference type="SAM" id="SignalP"/>
    </source>
</evidence>
<evidence type="ECO:0000256" key="9">
    <source>
        <dbReference type="ARBA" id="ARBA00022960"/>
    </source>
</evidence>
<feature type="chain" id="PRO_5046476898" description="serine-type D-Ala-D-Ala carboxypeptidase" evidence="14">
    <location>
        <begin position="24"/>
        <end position="388"/>
    </location>
</feature>
<dbReference type="RefSeq" id="WP_390305016.1">
    <property type="nucleotide sequence ID" value="NZ_JBHRRZ010000014.1"/>
</dbReference>
<evidence type="ECO:0000256" key="7">
    <source>
        <dbReference type="ARBA" id="ARBA00022729"/>
    </source>
</evidence>
<keyword evidence="8 16" id="KW-0378">Hydrolase</keyword>
<organism evidence="16 17">
    <name type="scientific">Virgibacillus sediminis</name>
    <dbReference type="NCBI Taxonomy" id="202260"/>
    <lineage>
        <taxon>Bacteria</taxon>
        <taxon>Bacillati</taxon>
        <taxon>Bacillota</taxon>
        <taxon>Bacilli</taxon>
        <taxon>Bacillales</taxon>
        <taxon>Bacillaceae</taxon>
        <taxon>Virgibacillus</taxon>
    </lineage>
</organism>
<comment type="caution">
    <text evidence="16">The sequence shown here is derived from an EMBL/GenBank/DDBJ whole genome shotgun (WGS) entry which is preliminary data.</text>
</comment>
<evidence type="ECO:0000256" key="12">
    <source>
        <dbReference type="ARBA" id="ARBA00034000"/>
    </source>
</evidence>
<dbReference type="EMBL" id="JBHRRZ010000014">
    <property type="protein sequence ID" value="MFC2948256.1"/>
    <property type="molecule type" value="Genomic_DNA"/>
</dbReference>
<dbReference type="Gene3D" id="3.40.710.10">
    <property type="entry name" value="DD-peptidase/beta-lactamase superfamily"/>
    <property type="match status" value="1"/>
</dbReference>
<keyword evidence="7 14" id="KW-0732">Signal</keyword>
<dbReference type="InterPro" id="IPR001967">
    <property type="entry name" value="Peptidase_S11_N"/>
</dbReference>
<keyword evidence="17" id="KW-1185">Reference proteome</keyword>
<evidence type="ECO:0000259" key="15">
    <source>
        <dbReference type="SMART" id="SM00936"/>
    </source>
</evidence>
<dbReference type="InterPro" id="IPR015956">
    <property type="entry name" value="Peniciliin-bd_prot_C_sf"/>
</dbReference>
<dbReference type="InterPro" id="IPR018044">
    <property type="entry name" value="Peptidase_S11"/>
</dbReference>
<evidence type="ECO:0000256" key="8">
    <source>
        <dbReference type="ARBA" id="ARBA00022801"/>
    </source>
</evidence>
<evidence type="ECO:0000256" key="2">
    <source>
        <dbReference type="ARBA" id="ARBA00004752"/>
    </source>
</evidence>
<dbReference type="PANTHER" id="PTHR21581:SF6">
    <property type="entry name" value="TRAFFICKING PROTEIN PARTICLE COMPLEX SUBUNIT 12"/>
    <property type="match status" value="1"/>
</dbReference>
<keyword evidence="6" id="KW-0645">Protease</keyword>
<dbReference type="Proteomes" id="UP001595387">
    <property type="component" value="Unassembled WGS sequence"/>
</dbReference>
<evidence type="ECO:0000256" key="13">
    <source>
        <dbReference type="RuleBase" id="RU004016"/>
    </source>
</evidence>
<dbReference type="PANTHER" id="PTHR21581">
    <property type="entry name" value="D-ALANYL-D-ALANINE CARBOXYPEPTIDASE"/>
    <property type="match status" value="1"/>
</dbReference>
<comment type="function">
    <text evidence="1">Removes C-terminal D-alanyl residues from sugar-peptide cell wall precursors.</text>
</comment>
<protein>
    <recommendedName>
        <fullName evidence="4">serine-type D-Ala-D-Ala carboxypeptidase</fullName>
        <ecNumber evidence="4">3.4.16.4</ecNumber>
    </recommendedName>
</protein>
<dbReference type="Gene3D" id="2.60.410.10">
    <property type="entry name" value="D-Ala-D-Ala carboxypeptidase, C-terminal domain"/>
    <property type="match status" value="1"/>
</dbReference>
<dbReference type="InterPro" id="IPR012338">
    <property type="entry name" value="Beta-lactam/transpept-like"/>
</dbReference>
<dbReference type="SMART" id="SM00936">
    <property type="entry name" value="PBP5_C"/>
    <property type="match status" value="1"/>
</dbReference>
<dbReference type="InterPro" id="IPR012907">
    <property type="entry name" value="Peptidase_S11_C"/>
</dbReference>
<dbReference type="PRINTS" id="PR00725">
    <property type="entry name" value="DADACBPTASE1"/>
</dbReference>
<dbReference type="InterPro" id="IPR037167">
    <property type="entry name" value="Peptidase_S11_C_sf"/>
</dbReference>
<name>A0ABV7A5A3_9BACI</name>
<dbReference type="SUPFAM" id="SSF56601">
    <property type="entry name" value="beta-lactamase/transpeptidase-like"/>
    <property type="match status" value="1"/>
</dbReference>
<keyword evidence="9" id="KW-0133">Cell shape</keyword>
<dbReference type="GO" id="GO:0004180">
    <property type="term" value="F:carboxypeptidase activity"/>
    <property type="evidence" value="ECO:0007669"/>
    <property type="project" value="UniProtKB-KW"/>
</dbReference>
<keyword evidence="11" id="KW-0961">Cell wall biogenesis/degradation</keyword>
<evidence type="ECO:0000313" key="17">
    <source>
        <dbReference type="Proteomes" id="UP001595387"/>
    </source>
</evidence>
<comment type="similarity">
    <text evidence="3 13">Belongs to the peptidase S11 family.</text>
</comment>
<feature type="signal peptide" evidence="14">
    <location>
        <begin position="1"/>
        <end position="23"/>
    </location>
</feature>
<reference evidence="17" key="1">
    <citation type="journal article" date="2019" name="Int. J. Syst. Evol. Microbiol.">
        <title>The Global Catalogue of Microorganisms (GCM) 10K type strain sequencing project: providing services to taxonomists for standard genome sequencing and annotation.</title>
        <authorList>
            <consortium name="The Broad Institute Genomics Platform"/>
            <consortium name="The Broad Institute Genome Sequencing Center for Infectious Disease"/>
            <person name="Wu L."/>
            <person name="Ma J."/>
        </authorList>
    </citation>
    <scope>NUCLEOTIDE SEQUENCE [LARGE SCALE GENOMIC DNA]</scope>
    <source>
        <strain evidence="17">KCTC 13193</strain>
    </source>
</reference>
<evidence type="ECO:0000313" key="16">
    <source>
        <dbReference type="EMBL" id="MFC2948256.1"/>
    </source>
</evidence>
<keyword evidence="10" id="KW-0573">Peptidoglycan synthesis</keyword>
<evidence type="ECO:0000256" key="11">
    <source>
        <dbReference type="ARBA" id="ARBA00023316"/>
    </source>
</evidence>